<evidence type="ECO:0000259" key="1">
    <source>
        <dbReference type="PROSITE" id="PS51820"/>
    </source>
</evidence>
<gene>
    <name evidence="2" type="ORF">HY912_20465</name>
</gene>
<dbReference type="Pfam" id="PF07691">
    <property type="entry name" value="PA14"/>
    <property type="match status" value="1"/>
</dbReference>
<dbReference type="SUPFAM" id="SSF56988">
    <property type="entry name" value="Anthrax protective antigen"/>
    <property type="match status" value="1"/>
</dbReference>
<accession>A0A9D6VAH2</accession>
<organism evidence="2 3">
    <name type="scientific">Desulfomonile tiedjei</name>
    <dbReference type="NCBI Taxonomy" id="2358"/>
    <lineage>
        <taxon>Bacteria</taxon>
        <taxon>Pseudomonadati</taxon>
        <taxon>Thermodesulfobacteriota</taxon>
        <taxon>Desulfomonilia</taxon>
        <taxon>Desulfomonilales</taxon>
        <taxon>Desulfomonilaceae</taxon>
        <taxon>Desulfomonile</taxon>
    </lineage>
</organism>
<dbReference type="InterPro" id="IPR037524">
    <property type="entry name" value="PA14/GLEYA"/>
</dbReference>
<sequence>ASGAKSDSGKLGWAFLQQGSYPITVDYFNPQGDPRLQVYVTPPTKGEEVFAPAQTLEGFASDSGQLSLIPGFVYFLKPNTKTIPNYNKLTPAGMFFTKAVDYPINRGSREFPGVPKREDWLGLRFYVKFSLGEQEAGTYKFRVVSDDAARLIVGKKIVVNTEGIGKLQDVSGSVALPAGSHEMFLDYMQATGPSALQLYITPPGGEEKIFAFQ</sequence>
<dbReference type="PROSITE" id="PS51820">
    <property type="entry name" value="PA14"/>
    <property type="match status" value="1"/>
</dbReference>
<feature type="domain" description="PA14" evidence="1">
    <location>
        <begin position="67"/>
        <end position="213"/>
    </location>
</feature>
<dbReference type="Proteomes" id="UP000807825">
    <property type="component" value="Unassembled WGS sequence"/>
</dbReference>
<feature type="non-terminal residue" evidence="2">
    <location>
        <position position="1"/>
    </location>
</feature>
<dbReference type="EMBL" id="JACRDE010000535">
    <property type="protein sequence ID" value="MBI5251872.1"/>
    <property type="molecule type" value="Genomic_DNA"/>
</dbReference>
<reference evidence="2" key="1">
    <citation type="submission" date="2020-07" db="EMBL/GenBank/DDBJ databases">
        <title>Huge and variable diversity of episymbiotic CPR bacteria and DPANN archaea in groundwater ecosystems.</title>
        <authorList>
            <person name="He C.Y."/>
            <person name="Keren R."/>
            <person name="Whittaker M."/>
            <person name="Farag I.F."/>
            <person name="Doudna J."/>
            <person name="Cate J.H.D."/>
            <person name="Banfield J.F."/>
        </authorList>
    </citation>
    <scope>NUCLEOTIDE SEQUENCE</scope>
    <source>
        <strain evidence="2">NC_groundwater_1664_Pr3_B-0.1um_52_9</strain>
    </source>
</reference>
<name>A0A9D6VAH2_9BACT</name>
<comment type="caution">
    <text evidence="2">The sequence shown here is derived from an EMBL/GenBank/DDBJ whole genome shotgun (WGS) entry which is preliminary data.</text>
</comment>
<dbReference type="InterPro" id="IPR011658">
    <property type="entry name" value="PA14_dom"/>
</dbReference>
<proteinExistence type="predicted"/>
<protein>
    <recommendedName>
        <fullName evidence="1">PA14 domain-containing protein</fullName>
    </recommendedName>
</protein>
<evidence type="ECO:0000313" key="2">
    <source>
        <dbReference type="EMBL" id="MBI5251872.1"/>
    </source>
</evidence>
<dbReference type="AlphaFoldDB" id="A0A9D6VAH2"/>
<evidence type="ECO:0000313" key="3">
    <source>
        <dbReference type="Proteomes" id="UP000807825"/>
    </source>
</evidence>